<reference evidence="3" key="1">
    <citation type="journal article" date="2019" name="Int. J. Syst. Evol. Microbiol.">
        <title>The Global Catalogue of Microorganisms (GCM) 10K type strain sequencing project: providing services to taxonomists for standard genome sequencing and annotation.</title>
        <authorList>
            <consortium name="The Broad Institute Genomics Platform"/>
            <consortium name="The Broad Institute Genome Sequencing Center for Infectious Disease"/>
            <person name="Wu L."/>
            <person name="Ma J."/>
        </authorList>
    </citation>
    <scope>NUCLEOTIDE SEQUENCE [LARGE SCALE GENOMIC DNA]</scope>
    <source>
        <strain evidence="3">CCUG 53519</strain>
    </source>
</reference>
<feature type="domain" description="HTH cro/C1-type" evidence="1">
    <location>
        <begin position="6"/>
        <end position="59"/>
    </location>
</feature>
<protein>
    <submittedName>
        <fullName evidence="2">Helix-turn-helix domain-containing protein</fullName>
    </submittedName>
</protein>
<sequence length="416" mass="48010">MLGQKIRETREQKGLSQKQLAGEEMTRAYISLIEKGRAVPSSRMLRVIAKRLGKPIEYFLGTETEKEIHEDVSEALLDKAYMRFKAEDDDSCIRIATHLLTLAIPEPVQAEAYLLIIRSCNRMKQYSRAAEYGESSEFLFIRSGDRKLITQFYLEMGKAAIYMESYIHARKQYQQAYTYSSKLKHLQDEYITALTFLATSHMFLGEIQEAIDTYLKAEDEARMAGNPESYGEIAMGLGKAYYKADPHSQESLYWTQKSVDCLKQGNSESYIFALHNLAVIMLHTDKKKEALPLLHECASIYDERNMPDKKASIFEEMSKLYLEEGNLDEAEKACKTAIRLLDLTDDGVQRARLYRLMGAVYHEQANPEQAYFFLRMSYDLLKRLNAGSEAESSYKLLTLSERKDGMDYNDYRMYLK</sequence>
<dbReference type="InterPro" id="IPR011990">
    <property type="entry name" value="TPR-like_helical_dom_sf"/>
</dbReference>
<dbReference type="SMART" id="SM00028">
    <property type="entry name" value="TPR"/>
    <property type="match status" value="6"/>
</dbReference>
<dbReference type="PROSITE" id="PS50943">
    <property type="entry name" value="HTH_CROC1"/>
    <property type="match status" value="1"/>
</dbReference>
<proteinExistence type="predicted"/>
<comment type="caution">
    <text evidence="2">The sequence shown here is derived from an EMBL/GenBank/DDBJ whole genome shotgun (WGS) entry which is preliminary data.</text>
</comment>
<dbReference type="Pfam" id="PF12844">
    <property type="entry name" value="HTH_19"/>
    <property type="match status" value="1"/>
</dbReference>
<gene>
    <name evidence="2" type="ORF">ACFQ3J_19535</name>
</gene>
<keyword evidence="3" id="KW-1185">Reference proteome</keyword>
<dbReference type="InterPro" id="IPR019734">
    <property type="entry name" value="TPR_rpt"/>
</dbReference>
<evidence type="ECO:0000313" key="3">
    <source>
        <dbReference type="Proteomes" id="UP001597169"/>
    </source>
</evidence>
<dbReference type="RefSeq" id="WP_251583754.1">
    <property type="nucleotide sequence ID" value="NZ_JBHTKX010000003.1"/>
</dbReference>
<dbReference type="Pfam" id="PF13424">
    <property type="entry name" value="TPR_12"/>
    <property type="match status" value="1"/>
</dbReference>
<dbReference type="Gene3D" id="1.10.260.40">
    <property type="entry name" value="lambda repressor-like DNA-binding domains"/>
    <property type="match status" value="1"/>
</dbReference>
<dbReference type="Proteomes" id="UP001597169">
    <property type="component" value="Unassembled WGS sequence"/>
</dbReference>
<dbReference type="SUPFAM" id="SSF47413">
    <property type="entry name" value="lambda repressor-like DNA-binding domains"/>
    <property type="match status" value="1"/>
</dbReference>
<dbReference type="SMART" id="SM00530">
    <property type="entry name" value="HTH_XRE"/>
    <property type="match status" value="1"/>
</dbReference>
<dbReference type="InterPro" id="IPR010982">
    <property type="entry name" value="Lambda_DNA-bd_dom_sf"/>
</dbReference>
<dbReference type="PANTHER" id="PTHR37038:SF14">
    <property type="entry name" value="TRANSCRIPTIONAL ACTIVATOR"/>
    <property type="match status" value="1"/>
</dbReference>
<evidence type="ECO:0000259" key="1">
    <source>
        <dbReference type="PROSITE" id="PS50943"/>
    </source>
</evidence>
<dbReference type="InterPro" id="IPR001387">
    <property type="entry name" value="Cro/C1-type_HTH"/>
</dbReference>
<evidence type="ECO:0000313" key="2">
    <source>
        <dbReference type="EMBL" id="MFD1130343.1"/>
    </source>
</evidence>
<dbReference type="CDD" id="cd00093">
    <property type="entry name" value="HTH_XRE"/>
    <property type="match status" value="1"/>
</dbReference>
<dbReference type="EMBL" id="JBHTKX010000003">
    <property type="protein sequence ID" value="MFD1130343.1"/>
    <property type="molecule type" value="Genomic_DNA"/>
</dbReference>
<accession>A0ABW3Q017</accession>
<dbReference type="InterPro" id="IPR053163">
    <property type="entry name" value="HTH-type_regulator_Rgg"/>
</dbReference>
<dbReference type="PANTHER" id="PTHR37038">
    <property type="entry name" value="TRANSCRIPTIONAL REGULATOR-RELATED"/>
    <property type="match status" value="1"/>
</dbReference>
<dbReference type="Gene3D" id="1.25.40.10">
    <property type="entry name" value="Tetratricopeptide repeat domain"/>
    <property type="match status" value="2"/>
</dbReference>
<name>A0ABW3Q017_9BACL</name>
<dbReference type="SUPFAM" id="SSF48452">
    <property type="entry name" value="TPR-like"/>
    <property type="match status" value="2"/>
</dbReference>
<organism evidence="2 3">
    <name type="scientific">Paenibacillus provencensis</name>
    <dbReference type="NCBI Taxonomy" id="441151"/>
    <lineage>
        <taxon>Bacteria</taxon>
        <taxon>Bacillati</taxon>
        <taxon>Bacillota</taxon>
        <taxon>Bacilli</taxon>
        <taxon>Bacillales</taxon>
        <taxon>Paenibacillaceae</taxon>
        <taxon>Paenibacillus</taxon>
    </lineage>
</organism>